<gene>
    <name evidence="2" type="ORF">HMPREF9004_1006</name>
</gene>
<feature type="binding site" evidence="1">
    <location>
        <position position="129"/>
    </location>
    <ligand>
        <name>Mg(2+)</name>
        <dbReference type="ChEBI" id="CHEBI:18420"/>
        <label>1</label>
    </ligand>
</feature>
<dbReference type="PANTHER" id="PTHR16222">
    <property type="entry name" value="ADP-RIBOSYLGLYCOHYDROLASE"/>
    <property type="match status" value="1"/>
</dbReference>
<evidence type="ECO:0000313" key="2">
    <source>
        <dbReference type="EMBL" id="ENO18437.1"/>
    </source>
</evidence>
<keyword evidence="1" id="KW-0460">Magnesium</keyword>
<dbReference type="STRING" id="888050.HMPREF9004_1006"/>
<dbReference type="Proteomes" id="UP000013015">
    <property type="component" value="Unassembled WGS sequence"/>
</dbReference>
<dbReference type="AlphaFoldDB" id="N6X4U3"/>
<dbReference type="EC" id="3.2.-.-" evidence="2"/>
<proteinExistence type="predicted"/>
<comment type="cofactor">
    <cofactor evidence="1">
        <name>Mg(2+)</name>
        <dbReference type="ChEBI" id="CHEBI:18420"/>
    </cofactor>
    <text evidence="1">Binds 2 magnesium ions per subunit.</text>
</comment>
<name>N6X4U3_9ACTO</name>
<dbReference type="Pfam" id="PF03747">
    <property type="entry name" value="ADP_ribosyl_GH"/>
    <property type="match status" value="1"/>
</dbReference>
<protein>
    <submittedName>
        <fullName evidence="2">ADP-ribosylglycohydrolase</fullName>
        <ecNumber evidence="2">3.2.-.-</ecNumber>
    </submittedName>
</protein>
<dbReference type="HOGENOM" id="CLU_024566_8_4_11"/>
<dbReference type="Gene3D" id="1.10.4080.10">
    <property type="entry name" value="ADP-ribosylation/Crystallin J1"/>
    <property type="match status" value="1"/>
</dbReference>
<feature type="binding site" evidence="1">
    <location>
        <position position="127"/>
    </location>
    <ligand>
        <name>Mg(2+)</name>
        <dbReference type="ChEBI" id="CHEBI:18420"/>
        <label>1</label>
    </ligand>
</feature>
<dbReference type="InterPro" id="IPR005502">
    <property type="entry name" value="Ribosyl_crysJ1"/>
</dbReference>
<sequence length="186" mass="20303">MRLAPVVIAGFTFRRLKDIVSMARISARETHYSIEAEAATEVFAALLVGAMRGLRKDQLLDVSWASTGPDFDEVVQRTIHWDADTRALSEHETNGYVIHGLALAVHGLMDFDSFEEGALMIASLGGDADTNAAIYGQLAGAFYGVESIPRAWREILFEGEEICSLADALLGLPISEKAKTRFAEDL</sequence>
<evidence type="ECO:0000256" key="1">
    <source>
        <dbReference type="PIRSR" id="PIRSR605502-1"/>
    </source>
</evidence>
<dbReference type="PATRIC" id="fig|888050.3.peg.952"/>
<dbReference type="PANTHER" id="PTHR16222:SF12">
    <property type="entry name" value="ADP-RIBOSYLGLYCOHYDROLASE-RELATED"/>
    <property type="match status" value="1"/>
</dbReference>
<accession>N6X4U3</accession>
<keyword evidence="2" id="KW-0378">Hydrolase</keyword>
<dbReference type="eggNOG" id="COG1397">
    <property type="taxonomic scope" value="Bacteria"/>
</dbReference>
<dbReference type="InterPro" id="IPR036705">
    <property type="entry name" value="Ribosyl_crysJ1_sf"/>
</dbReference>
<dbReference type="GO" id="GO:0046872">
    <property type="term" value="F:metal ion binding"/>
    <property type="evidence" value="ECO:0007669"/>
    <property type="project" value="UniProtKB-KW"/>
</dbReference>
<comment type="caution">
    <text evidence="2">The sequence shown here is derived from an EMBL/GenBank/DDBJ whole genome shotgun (WGS) entry which is preliminary data.</text>
</comment>
<dbReference type="GO" id="GO:0016798">
    <property type="term" value="F:hydrolase activity, acting on glycosyl bonds"/>
    <property type="evidence" value="ECO:0007669"/>
    <property type="project" value="UniProtKB-KW"/>
</dbReference>
<dbReference type="SUPFAM" id="SSF101478">
    <property type="entry name" value="ADP-ribosylglycohydrolase"/>
    <property type="match status" value="1"/>
</dbReference>
<reference evidence="2 3" key="1">
    <citation type="submission" date="2013-03" db="EMBL/GenBank/DDBJ databases">
        <title>Reference genome for the Human Microbiome Project.</title>
        <authorList>
            <person name="Aqrawi P."/>
            <person name="Ayvaz T."/>
            <person name="Bess C."/>
            <person name="Blankenburg K."/>
            <person name="Coyle M."/>
            <person name="Deng J."/>
            <person name="Forbes L."/>
            <person name="Fowler G."/>
            <person name="Francisco L."/>
            <person name="Fu Q."/>
            <person name="Gibbs R."/>
            <person name="Gross S."/>
            <person name="Gubbala S."/>
            <person name="Hale W."/>
            <person name="Hemphill L."/>
            <person name="Highlander S."/>
            <person name="Hirani K."/>
            <person name="Jackson L."/>
            <person name="Jakkamsetti A."/>
            <person name="Javaid M."/>
            <person name="Jayaseelan J.C."/>
            <person name="Jiang H."/>
            <person name="Joshi V."/>
            <person name="Korchina V."/>
            <person name="Kovar C."/>
            <person name="Lara F."/>
            <person name="Lee S."/>
            <person name="Liu Y."/>
            <person name="Mata R."/>
            <person name="Mathew T."/>
            <person name="Munidasa M."/>
            <person name="Muzny D."/>
            <person name="Nazareth L."/>
            <person name="Ngo R."/>
            <person name="Nguyen L."/>
            <person name="Nguyen N."/>
            <person name="Okwuonu G."/>
            <person name="Ongeri F."/>
            <person name="Palculict T."/>
            <person name="Patil S."/>
            <person name="Petrosino J."/>
            <person name="Pham C."/>
            <person name="Pham P."/>
            <person name="Pu L.-L."/>
            <person name="Qin X."/>
            <person name="Qu J."/>
            <person name="Reid J."/>
            <person name="Ross M."/>
            <person name="Ruth R."/>
            <person name="Saada N."/>
            <person name="San Lucas F."/>
            <person name="Santibanez J."/>
            <person name="Shang Y."/>
            <person name="Simmons D."/>
            <person name="Song X.-Z."/>
            <person name="Tang L.-Y."/>
            <person name="Thornton R."/>
            <person name="Warren J."/>
            <person name="Weissenberger G."/>
            <person name="Wilczek-Boney K."/>
            <person name="Worley K."/>
            <person name="Youmans B."/>
            <person name="Zhang J."/>
            <person name="Zhang L."/>
            <person name="Zhao Z."/>
            <person name="Zhou C."/>
            <person name="Zhu D."/>
            <person name="Zhu Y."/>
        </authorList>
    </citation>
    <scope>NUCLEOTIDE SEQUENCE [LARGE SCALE GENOMIC DNA]</scope>
    <source>
        <strain evidence="2 3">F0333</strain>
    </source>
</reference>
<dbReference type="EMBL" id="AQHZ01000015">
    <property type="protein sequence ID" value="ENO18437.1"/>
    <property type="molecule type" value="Genomic_DNA"/>
</dbReference>
<keyword evidence="2" id="KW-0326">Glycosidase</keyword>
<dbReference type="InterPro" id="IPR050792">
    <property type="entry name" value="ADP-ribosylglycohydrolase"/>
</dbReference>
<evidence type="ECO:0000313" key="3">
    <source>
        <dbReference type="Proteomes" id="UP000013015"/>
    </source>
</evidence>
<keyword evidence="3" id="KW-1185">Reference proteome</keyword>
<organism evidence="2 3">
    <name type="scientific">Schaalia cardiffensis F0333</name>
    <dbReference type="NCBI Taxonomy" id="888050"/>
    <lineage>
        <taxon>Bacteria</taxon>
        <taxon>Bacillati</taxon>
        <taxon>Actinomycetota</taxon>
        <taxon>Actinomycetes</taxon>
        <taxon>Actinomycetales</taxon>
        <taxon>Actinomycetaceae</taxon>
        <taxon>Schaalia</taxon>
    </lineage>
</organism>
<feature type="binding site" evidence="1">
    <location>
        <position position="130"/>
    </location>
    <ligand>
        <name>Mg(2+)</name>
        <dbReference type="ChEBI" id="CHEBI:18420"/>
        <label>1</label>
    </ligand>
</feature>
<keyword evidence="1" id="KW-0479">Metal-binding</keyword>